<dbReference type="Proteomes" id="UP000440367">
    <property type="component" value="Unassembled WGS sequence"/>
</dbReference>
<dbReference type="EMBL" id="QXGF01000550">
    <property type="protein sequence ID" value="KAE8938566.1"/>
    <property type="molecule type" value="Genomic_DNA"/>
</dbReference>
<dbReference type="Proteomes" id="UP000476176">
    <property type="component" value="Unassembled WGS sequence"/>
</dbReference>
<evidence type="ECO:0000313" key="1">
    <source>
        <dbReference type="EMBL" id="KAE8938566.1"/>
    </source>
</evidence>
<dbReference type="EMBL" id="QXGC01001769">
    <property type="protein sequence ID" value="KAE9196405.1"/>
    <property type="molecule type" value="Genomic_DNA"/>
</dbReference>
<name>A0A6A3QW81_9STRA</name>
<dbReference type="AlphaFoldDB" id="A0A6A3QW81"/>
<evidence type="ECO:0000313" key="11">
    <source>
        <dbReference type="Proteomes" id="UP000476176"/>
    </source>
</evidence>
<evidence type="ECO:0000313" key="8">
    <source>
        <dbReference type="Proteomes" id="UP000433483"/>
    </source>
</evidence>
<evidence type="ECO:0000313" key="3">
    <source>
        <dbReference type="EMBL" id="KAE9196405.1"/>
    </source>
</evidence>
<dbReference type="Proteomes" id="UP000433483">
    <property type="component" value="Unassembled WGS sequence"/>
</dbReference>
<dbReference type="Proteomes" id="UP000486351">
    <property type="component" value="Unassembled WGS sequence"/>
</dbReference>
<dbReference type="EMBL" id="QXGB01000266">
    <property type="protein sequence ID" value="KAE9221986.1"/>
    <property type="molecule type" value="Genomic_DNA"/>
</dbReference>
<proteinExistence type="predicted"/>
<evidence type="ECO:0000313" key="2">
    <source>
        <dbReference type="EMBL" id="KAE9083807.1"/>
    </source>
</evidence>
<evidence type="ECO:0000313" key="5">
    <source>
        <dbReference type="EMBL" id="KAE9225334.1"/>
    </source>
</evidence>
<protein>
    <submittedName>
        <fullName evidence="2">Uncharacterized protein</fullName>
    </submittedName>
</protein>
<keyword evidence="8" id="KW-1185">Reference proteome</keyword>
<evidence type="ECO:0000313" key="10">
    <source>
        <dbReference type="Proteomes" id="UP000441208"/>
    </source>
</evidence>
<gene>
    <name evidence="5" type="ORF">PF002_g14426</name>
    <name evidence="3" type="ORF">PF004_g20142</name>
    <name evidence="4" type="ORF">PF005_g6879</name>
    <name evidence="2" type="ORF">PF007_g21756</name>
    <name evidence="6" type="ORF">PF008_g21001</name>
    <name evidence="1" type="ORF">PF009_g11554</name>
</gene>
<dbReference type="EMBL" id="QXFY01001842">
    <property type="protein sequence ID" value="KAE9308308.1"/>
    <property type="molecule type" value="Genomic_DNA"/>
</dbReference>
<sequence length="37" mass="4217">MVLEKPAESALKILDKLQELEPFCEQTQVKVSNDSRV</sequence>
<dbReference type="Proteomes" id="UP000429523">
    <property type="component" value="Unassembled WGS sequence"/>
</dbReference>
<dbReference type="EMBL" id="QXGD01000768">
    <property type="protein sequence ID" value="KAE9225334.1"/>
    <property type="molecule type" value="Genomic_DNA"/>
</dbReference>
<evidence type="ECO:0000313" key="12">
    <source>
        <dbReference type="Proteomes" id="UP000486351"/>
    </source>
</evidence>
<accession>A0A6A3QW81</accession>
<dbReference type="Proteomes" id="UP000441208">
    <property type="component" value="Unassembled WGS sequence"/>
</dbReference>
<evidence type="ECO:0000313" key="9">
    <source>
        <dbReference type="Proteomes" id="UP000440367"/>
    </source>
</evidence>
<dbReference type="EMBL" id="QXFZ01001869">
    <property type="protein sequence ID" value="KAE9083807.1"/>
    <property type="molecule type" value="Genomic_DNA"/>
</dbReference>
<comment type="caution">
    <text evidence="2">The sequence shown here is derived from an EMBL/GenBank/DDBJ whole genome shotgun (WGS) entry which is preliminary data.</text>
</comment>
<evidence type="ECO:0000313" key="7">
    <source>
        <dbReference type="Proteomes" id="UP000429523"/>
    </source>
</evidence>
<evidence type="ECO:0000313" key="4">
    <source>
        <dbReference type="EMBL" id="KAE9221986.1"/>
    </source>
</evidence>
<evidence type="ECO:0000313" key="6">
    <source>
        <dbReference type="EMBL" id="KAE9308308.1"/>
    </source>
</evidence>
<reference evidence="7 8" key="1">
    <citation type="submission" date="2018-08" db="EMBL/GenBank/DDBJ databases">
        <title>Genomic investigation of the strawberry pathogen Phytophthora fragariae indicates pathogenicity is determined by transcriptional variation in three key races.</title>
        <authorList>
            <person name="Adams T.M."/>
            <person name="Armitage A.D."/>
            <person name="Sobczyk M.K."/>
            <person name="Bates H.J."/>
            <person name="Dunwell J.M."/>
            <person name="Nellist C.F."/>
            <person name="Harrison R.J."/>
        </authorList>
    </citation>
    <scope>NUCLEOTIDE SEQUENCE [LARGE SCALE GENOMIC DNA]</scope>
    <source>
        <strain evidence="5 9">BC-1</strain>
        <strain evidence="3 11">BC-23</strain>
        <strain evidence="4 8">NOV-27</strain>
        <strain evidence="2 10">NOV-71</strain>
        <strain evidence="6 12">NOV-77</strain>
        <strain evidence="1 7">NOV-9</strain>
    </source>
</reference>
<organism evidence="2 10">
    <name type="scientific">Phytophthora fragariae</name>
    <dbReference type="NCBI Taxonomy" id="53985"/>
    <lineage>
        <taxon>Eukaryota</taxon>
        <taxon>Sar</taxon>
        <taxon>Stramenopiles</taxon>
        <taxon>Oomycota</taxon>
        <taxon>Peronosporomycetes</taxon>
        <taxon>Peronosporales</taxon>
        <taxon>Peronosporaceae</taxon>
        <taxon>Phytophthora</taxon>
    </lineage>
</organism>